<evidence type="ECO:0000313" key="1">
    <source>
        <dbReference type="EMBL" id="KLK95091.1"/>
    </source>
</evidence>
<dbReference type="InterPro" id="IPR003673">
    <property type="entry name" value="CoA-Trfase_fam_III"/>
</dbReference>
<dbReference type="AlphaFoldDB" id="A0A0H1RJR2"/>
<evidence type="ECO:0000313" key="2">
    <source>
        <dbReference type="Proteomes" id="UP000035489"/>
    </source>
</evidence>
<dbReference type="EMBL" id="LCYG01000001">
    <property type="protein sequence ID" value="KLK95091.1"/>
    <property type="molecule type" value="Genomic_DNA"/>
</dbReference>
<dbReference type="Proteomes" id="UP000035489">
    <property type="component" value="Unassembled WGS sequence"/>
</dbReference>
<dbReference type="GO" id="GO:0003824">
    <property type="term" value="F:catalytic activity"/>
    <property type="evidence" value="ECO:0007669"/>
    <property type="project" value="InterPro"/>
</dbReference>
<protein>
    <recommendedName>
        <fullName evidence="3">Carnitine dehydratase</fullName>
    </recommendedName>
</protein>
<dbReference type="InterPro" id="IPR044855">
    <property type="entry name" value="CoA-Trfase_III_dom3_sf"/>
</dbReference>
<dbReference type="STRING" id="1225564.AA309_00060"/>
<sequence>MDMSLPPLHRLKILDLSQHAPGPFATMILGDLGAEVTHVVHPAASSGPSYFQQVLDDPLFGIRFSSKDTLMRNKRSIALDLKTESGREVCRQLALQCDAMVVEMRPGKLAKFGLDHASLKVANPGLITCYISGYGSDGPRAQSAGHDLNYVALSGALELMRDSNGEPLQPQNILADYAGGGYLAVIGILAALAARARTGQGQEIDVGMLDGALLTLADLFSAPLNGIGRVSNWRSTLGGGLPNYRCYRCSDGRYLAVAALEKRFCETLLSELNLAHLLDDLDNGRNNASVTQALASAFGEKPRVYWLDLFDGKDVCVTPVLEMAEIVDEPQVRARELVVDRFGVHQIAPAPRFSETPSSIRSAPAQPGYHTKEILVELGYDQMSIERIIASGAVGLGTP</sequence>
<comment type="caution">
    <text evidence="1">The sequence shown here is derived from an EMBL/GenBank/DDBJ whole genome shotgun (WGS) entry which is preliminary data.</text>
</comment>
<dbReference type="InterPro" id="IPR023606">
    <property type="entry name" value="CoA-Trfase_III_dom_1_sf"/>
</dbReference>
<dbReference type="SUPFAM" id="SSF89796">
    <property type="entry name" value="CoA-transferase family III (CaiB/BaiF)"/>
    <property type="match status" value="1"/>
</dbReference>
<dbReference type="InterPro" id="IPR050509">
    <property type="entry name" value="CoA-transferase_III"/>
</dbReference>
<organism evidence="1 2">
    <name type="scientific">Microvirga vignae</name>
    <dbReference type="NCBI Taxonomy" id="1225564"/>
    <lineage>
        <taxon>Bacteria</taxon>
        <taxon>Pseudomonadati</taxon>
        <taxon>Pseudomonadota</taxon>
        <taxon>Alphaproteobacteria</taxon>
        <taxon>Hyphomicrobiales</taxon>
        <taxon>Methylobacteriaceae</taxon>
        <taxon>Microvirga</taxon>
    </lineage>
</organism>
<dbReference type="RefSeq" id="WP_047186939.1">
    <property type="nucleotide sequence ID" value="NZ_LCYG01000001.1"/>
</dbReference>
<name>A0A0H1RJR2_9HYPH</name>
<dbReference type="PANTHER" id="PTHR48228">
    <property type="entry name" value="SUCCINYL-COA--D-CITRAMALATE COA-TRANSFERASE"/>
    <property type="match status" value="1"/>
</dbReference>
<gene>
    <name evidence="1" type="ORF">AA309_00060</name>
</gene>
<evidence type="ECO:0008006" key="3">
    <source>
        <dbReference type="Google" id="ProtNLM"/>
    </source>
</evidence>
<accession>A0A0H1RJR2</accession>
<dbReference type="Gene3D" id="3.40.50.10540">
    <property type="entry name" value="Crotonobetainyl-coa:carnitine coa-transferase, domain 1"/>
    <property type="match status" value="2"/>
</dbReference>
<dbReference type="PANTHER" id="PTHR48228:SF5">
    <property type="entry name" value="ALPHA-METHYLACYL-COA RACEMASE"/>
    <property type="match status" value="1"/>
</dbReference>
<dbReference type="OrthoDB" id="9806585at2"/>
<dbReference type="Pfam" id="PF02515">
    <property type="entry name" value="CoA_transf_3"/>
    <property type="match status" value="1"/>
</dbReference>
<reference evidence="1 2" key="1">
    <citation type="submission" date="2015-05" db="EMBL/GenBank/DDBJ databases">
        <title>Draft genome sequence of Microvirga vignae strain BR3299, a novel nitrogen fixing bacteria isolated from Brazil semi-aired region.</title>
        <authorList>
            <person name="Zilli J.E."/>
            <person name="Passos S.R."/>
            <person name="Leite J."/>
            <person name="Baldani J.I."/>
            <person name="Xavier G.R."/>
            <person name="Rumjaneck N.G."/>
            <person name="Simoes-Araujo J.L."/>
        </authorList>
    </citation>
    <scope>NUCLEOTIDE SEQUENCE [LARGE SCALE GENOMIC DNA]</scope>
    <source>
        <strain evidence="1 2">BR3299</strain>
    </source>
</reference>
<keyword evidence="2" id="KW-1185">Reference proteome</keyword>
<dbReference type="PATRIC" id="fig|1225564.3.peg.12"/>
<dbReference type="Gene3D" id="3.30.1540.10">
    <property type="entry name" value="formyl-coa transferase, domain 3"/>
    <property type="match status" value="1"/>
</dbReference>
<proteinExistence type="predicted"/>